<evidence type="ECO:0000256" key="5">
    <source>
        <dbReference type="ARBA" id="ARBA00022777"/>
    </source>
</evidence>
<dbReference type="SUPFAM" id="SSF56112">
    <property type="entry name" value="Protein kinase-like (PK-like)"/>
    <property type="match status" value="1"/>
</dbReference>
<reference evidence="12" key="2">
    <citation type="submission" date="2020-04" db="EMBL/GenBank/DDBJ databases">
        <authorList>
            <consortium name="NCBI Genome Project"/>
        </authorList>
    </citation>
    <scope>NUCLEOTIDE SEQUENCE</scope>
    <source>
        <strain evidence="12">CBS 342.82</strain>
    </source>
</reference>
<keyword evidence="3" id="KW-0808">Transferase</keyword>
<dbReference type="GO" id="GO:0005524">
    <property type="term" value="F:ATP binding"/>
    <property type="evidence" value="ECO:0007669"/>
    <property type="project" value="UniProtKB-UniRule"/>
</dbReference>
<protein>
    <recommendedName>
        <fullName evidence="1">non-specific serine/threonine protein kinase</fullName>
        <ecNumber evidence="1">2.7.11.1</ecNumber>
    </recommendedName>
</protein>
<evidence type="ECO:0000259" key="10">
    <source>
        <dbReference type="PROSITE" id="PS50011"/>
    </source>
</evidence>
<feature type="binding site" evidence="9">
    <location>
        <position position="90"/>
    </location>
    <ligand>
        <name>ATP</name>
        <dbReference type="ChEBI" id="CHEBI:30616"/>
    </ligand>
</feature>
<evidence type="ECO:0000256" key="9">
    <source>
        <dbReference type="PROSITE-ProRule" id="PRU10141"/>
    </source>
</evidence>
<keyword evidence="6 9" id="KW-0067">ATP-binding</keyword>
<keyword evidence="2" id="KW-0723">Serine/threonine-protein kinase</keyword>
<keyword evidence="5" id="KW-0418">Kinase</keyword>
<accession>A0A6J3MAU7</accession>
<comment type="catalytic activity">
    <reaction evidence="8">
        <text>L-seryl-[protein] + ATP = O-phospho-L-seryl-[protein] + ADP + H(+)</text>
        <dbReference type="Rhea" id="RHEA:17989"/>
        <dbReference type="Rhea" id="RHEA-COMP:9863"/>
        <dbReference type="Rhea" id="RHEA-COMP:11604"/>
        <dbReference type="ChEBI" id="CHEBI:15378"/>
        <dbReference type="ChEBI" id="CHEBI:29999"/>
        <dbReference type="ChEBI" id="CHEBI:30616"/>
        <dbReference type="ChEBI" id="CHEBI:83421"/>
        <dbReference type="ChEBI" id="CHEBI:456216"/>
        <dbReference type="EC" id="2.7.11.1"/>
    </reaction>
</comment>
<dbReference type="GO" id="GO:0005634">
    <property type="term" value="C:nucleus"/>
    <property type="evidence" value="ECO:0007669"/>
    <property type="project" value="TreeGrafter"/>
</dbReference>
<dbReference type="InterPro" id="IPR017441">
    <property type="entry name" value="Protein_kinase_ATP_BS"/>
</dbReference>
<evidence type="ECO:0000256" key="6">
    <source>
        <dbReference type="ARBA" id="ARBA00022840"/>
    </source>
</evidence>
<evidence type="ECO:0000256" key="7">
    <source>
        <dbReference type="ARBA" id="ARBA00047899"/>
    </source>
</evidence>
<organism evidence="12">
    <name type="scientific">Dissoconium aciculare CBS 342.82</name>
    <dbReference type="NCBI Taxonomy" id="1314786"/>
    <lineage>
        <taxon>Eukaryota</taxon>
        <taxon>Fungi</taxon>
        <taxon>Dikarya</taxon>
        <taxon>Ascomycota</taxon>
        <taxon>Pezizomycotina</taxon>
        <taxon>Dothideomycetes</taxon>
        <taxon>Dothideomycetidae</taxon>
        <taxon>Mycosphaerellales</taxon>
        <taxon>Dissoconiaceae</taxon>
        <taxon>Dissoconium</taxon>
    </lineage>
</organism>
<dbReference type="EC" id="2.7.11.1" evidence="1"/>
<dbReference type="AlphaFoldDB" id="A0A6J3MAU7"/>
<proteinExistence type="predicted"/>
<dbReference type="Proteomes" id="UP000504637">
    <property type="component" value="Unplaced"/>
</dbReference>
<dbReference type="PANTHER" id="PTHR47634">
    <property type="entry name" value="PROTEIN KINASE DOMAIN-CONTAINING PROTEIN-RELATED"/>
    <property type="match status" value="1"/>
</dbReference>
<evidence type="ECO:0000313" key="12">
    <source>
        <dbReference type="RefSeq" id="XP_033460988.1"/>
    </source>
</evidence>
<dbReference type="OrthoDB" id="5979581at2759"/>
<evidence type="ECO:0000313" key="11">
    <source>
        <dbReference type="Proteomes" id="UP000504637"/>
    </source>
</evidence>
<sequence>MSRWLKKGLQSAKGHLADATQATQHNVQKFAQANAASSPLVEGYYEARAHERFNDGRYEAIRRLGTGQYSHVWLADDLHRNSENSQVALKLLTTDCYGGDHDIFEVEILNRIAEQQRLLSNAARNSHVIGSLDSFRLRGPAGEHRCIVMPVLGSSLGQQVHRFPNRRIPVKTTKEIVKQLLQGMASGESADSVTPTIDSTIGKFTDLSEASWVDKHLSDRIQPEHLRAPEVFLGAPWGPPCDIWSLGCLIVEFIQGFVLFDGKASQRGTWTSEDDHLAQHMEVLGPMPSELL</sequence>
<dbReference type="GO" id="GO:0050684">
    <property type="term" value="P:regulation of mRNA processing"/>
    <property type="evidence" value="ECO:0007669"/>
    <property type="project" value="TreeGrafter"/>
</dbReference>
<dbReference type="Gene3D" id="3.30.200.20">
    <property type="entry name" value="Phosphorylase Kinase, domain 1"/>
    <property type="match status" value="1"/>
</dbReference>
<dbReference type="GO" id="GO:0005737">
    <property type="term" value="C:cytoplasm"/>
    <property type="evidence" value="ECO:0007669"/>
    <property type="project" value="TreeGrafter"/>
</dbReference>
<dbReference type="SMART" id="SM00220">
    <property type="entry name" value="S_TKc"/>
    <property type="match status" value="1"/>
</dbReference>
<dbReference type="InterPro" id="IPR011009">
    <property type="entry name" value="Kinase-like_dom_sf"/>
</dbReference>
<comment type="catalytic activity">
    <reaction evidence="7">
        <text>L-threonyl-[protein] + ATP = O-phospho-L-threonyl-[protein] + ADP + H(+)</text>
        <dbReference type="Rhea" id="RHEA:46608"/>
        <dbReference type="Rhea" id="RHEA-COMP:11060"/>
        <dbReference type="Rhea" id="RHEA-COMP:11605"/>
        <dbReference type="ChEBI" id="CHEBI:15378"/>
        <dbReference type="ChEBI" id="CHEBI:30013"/>
        <dbReference type="ChEBI" id="CHEBI:30616"/>
        <dbReference type="ChEBI" id="CHEBI:61977"/>
        <dbReference type="ChEBI" id="CHEBI:456216"/>
        <dbReference type="EC" id="2.7.11.1"/>
    </reaction>
</comment>
<keyword evidence="4 9" id="KW-0547">Nucleotide-binding</keyword>
<dbReference type="RefSeq" id="XP_033460988.1">
    <property type="nucleotide sequence ID" value="XM_033602986.1"/>
</dbReference>
<dbReference type="Gene3D" id="1.10.510.10">
    <property type="entry name" value="Transferase(Phosphotransferase) domain 1"/>
    <property type="match status" value="2"/>
</dbReference>
<reference evidence="12" key="1">
    <citation type="submission" date="2020-01" db="EMBL/GenBank/DDBJ databases">
        <authorList>
            <consortium name="DOE Joint Genome Institute"/>
            <person name="Haridas S."/>
            <person name="Albert R."/>
            <person name="Binder M."/>
            <person name="Bloem J."/>
            <person name="Labutti K."/>
            <person name="Salamov A."/>
            <person name="Andreopoulos B."/>
            <person name="Baker S.E."/>
            <person name="Barry K."/>
            <person name="Bills G."/>
            <person name="Bluhm B.H."/>
            <person name="Cannon C."/>
            <person name="Castanera R."/>
            <person name="Culley D.E."/>
            <person name="Daum C."/>
            <person name="Ezra D."/>
            <person name="Gonzalez J.B."/>
            <person name="Henrissat B."/>
            <person name="Kuo A."/>
            <person name="Liang C."/>
            <person name="Lipzen A."/>
            <person name="Lutzoni F."/>
            <person name="Magnuson J."/>
            <person name="Mondo S."/>
            <person name="Nolan M."/>
            <person name="Ohm R."/>
            <person name="Pangilinan J."/>
            <person name="Park H.-J."/>
            <person name="Ramirez L."/>
            <person name="Alfaro M."/>
            <person name="Sun H."/>
            <person name="Tritt A."/>
            <person name="Yoshinaga Y."/>
            <person name="Zwiers L.-H."/>
            <person name="Turgeon B.G."/>
            <person name="Goodwin S.B."/>
            <person name="Spatafora J.W."/>
            <person name="Crous P.W."/>
            <person name="Grigoriev I.V."/>
        </authorList>
    </citation>
    <scope>NUCLEOTIDE SEQUENCE</scope>
    <source>
        <strain evidence="12">CBS 342.82</strain>
    </source>
</reference>
<dbReference type="GO" id="GO:0004674">
    <property type="term" value="F:protein serine/threonine kinase activity"/>
    <property type="evidence" value="ECO:0007669"/>
    <property type="project" value="UniProtKB-KW"/>
</dbReference>
<reference evidence="12" key="3">
    <citation type="submission" date="2025-08" db="UniProtKB">
        <authorList>
            <consortium name="RefSeq"/>
        </authorList>
    </citation>
    <scope>IDENTIFICATION</scope>
    <source>
        <strain evidence="12">CBS 342.82</strain>
    </source>
</reference>
<dbReference type="InterPro" id="IPR000719">
    <property type="entry name" value="Prot_kinase_dom"/>
</dbReference>
<evidence type="ECO:0000256" key="4">
    <source>
        <dbReference type="ARBA" id="ARBA00022741"/>
    </source>
</evidence>
<dbReference type="GO" id="GO:0000245">
    <property type="term" value="P:spliceosomal complex assembly"/>
    <property type="evidence" value="ECO:0007669"/>
    <property type="project" value="TreeGrafter"/>
</dbReference>
<dbReference type="GeneID" id="54360786"/>
<dbReference type="PROSITE" id="PS50011">
    <property type="entry name" value="PROTEIN_KINASE_DOM"/>
    <property type="match status" value="1"/>
</dbReference>
<dbReference type="InterPro" id="IPR051334">
    <property type="entry name" value="SRPK"/>
</dbReference>
<evidence type="ECO:0000256" key="2">
    <source>
        <dbReference type="ARBA" id="ARBA00022527"/>
    </source>
</evidence>
<dbReference type="PANTHER" id="PTHR47634:SF9">
    <property type="entry name" value="PROTEIN KINASE DOMAIN-CONTAINING PROTEIN-RELATED"/>
    <property type="match status" value="1"/>
</dbReference>
<dbReference type="PROSITE" id="PS00107">
    <property type="entry name" value="PROTEIN_KINASE_ATP"/>
    <property type="match status" value="1"/>
</dbReference>
<evidence type="ECO:0000256" key="8">
    <source>
        <dbReference type="ARBA" id="ARBA00048679"/>
    </source>
</evidence>
<evidence type="ECO:0000256" key="3">
    <source>
        <dbReference type="ARBA" id="ARBA00022679"/>
    </source>
</evidence>
<gene>
    <name evidence="12" type="ORF">K489DRAFT_368893</name>
</gene>
<name>A0A6J3MAU7_9PEZI</name>
<feature type="domain" description="Protein kinase" evidence="10">
    <location>
        <begin position="58"/>
        <end position="292"/>
    </location>
</feature>
<keyword evidence="11" id="KW-1185">Reference proteome</keyword>
<evidence type="ECO:0000256" key="1">
    <source>
        <dbReference type="ARBA" id="ARBA00012513"/>
    </source>
</evidence>